<dbReference type="Pfam" id="PF00132">
    <property type="entry name" value="Hexapep"/>
    <property type="match status" value="1"/>
</dbReference>
<keyword evidence="2" id="KW-1185">Reference proteome</keyword>
<dbReference type="InterPro" id="IPR001451">
    <property type="entry name" value="Hexapep"/>
</dbReference>
<protein>
    <submittedName>
        <fullName evidence="1">Carbonic anhydrase/acetyltransferase-like protein (Isoleucine patch superfamily)</fullName>
    </submittedName>
</protein>
<dbReference type="SUPFAM" id="SSF51161">
    <property type="entry name" value="Trimeric LpxA-like enzymes"/>
    <property type="match status" value="1"/>
</dbReference>
<dbReference type="Proteomes" id="UP000275394">
    <property type="component" value="Unassembled WGS sequence"/>
</dbReference>
<dbReference type="InterPro" id="IPR011004">
    <property type="entry name" value="Trimer_LpxA-like_sf"/>
</dbReference>
<dbReference type="CDD" id="cd04645">
    <property type="entry name" value="LbH_gamma_CA_like"/>
    <property type="match status" value="1"/>
</dbReference>
<evidence type="ECO:0000313" key="2">
    <source>
        <dbReference type="Proteomes" id="UP000275394"/>
    </source>
</evidence>
<organism evidence="1 2">
    <name type="scientific">Sinobacterium caligoides</name>
    <dbReference type="NCBI Taxonomy" id="933926"/>
    <lineage>
        <taxon>Bacteria</taxon>
        <taxon>Pseudomonadati</taxon>
        <taxon>Pseudomonadota</taxon>
        <taxon>Gammaproteobacteria</taxon>
        <taxon>Cellvibrionales</taxon>
        <taxon>Spongiibacteraceae</taxon>
        <taxon>Sinobacterium</taxon>
    </lineage>
</organism>
<gene>
    <name evidence="1" type="ORF">EDC56_0747</name>
</gene>
<proteinExistence type="predicted"/>
<dbReference type="PANTHER" id="PTHR13061:SF29">
    <property type="entry name" value="GAMMA CARBONIC ANHYDRASE-LIKE 1, MITOCHONDRIAL-RELATED"/>
    <property type="match status" value="1"/>
</dbReference>
<dbReference type="PANTHER" id="PTHR13061">
    <property type="entry name" value="DYNACTIN SUBUNIT P25"/>
    <property type="match status" value="1"/>
</dbReference>
<name>A0A3N2DZF6_9GAMM</name>
<dbReference type="InterPro" id="IPR050484">
    <property type="entry name" value="Transf_Hexapept/Carb_Anhydrase"/>
</dbReference>
<dbReference type="GO" id="GO:0016740">
    <property type="term" value="F:transferase activity"/>
    <property type="evidence" value="ECO:0007669"/>
    <property type="project" value="UniProtKB-KW"/>
</dbReference>
<dbReference type="EMBL" id="RKHR01000003">
    <property type="protein sequence ID" value="ROS05218.1"/>
    <property type="molecule type" value="Genomic_DNA"/>
</dbReference>
<dbReference type="Gene3D" id="2.160.10.10">
    <property type="entry name" value="Hexapeptide repeat proteins"/>
    <property type="match status" value="1"/>
</dbReference>
<keyword evidence="1" id="KW-0808">Transferase</keyword>
<accession>A0A3N2DZF6</accession>
<dbReference type="InterPro" id="IPR047324">
    <property type="entry name" value="LbH_gamma_CA-like"/>
</dbReference>
<comment type="caution">
    <text evidence="1">The sequence shown here is derived from an EMBL/GenBank/DDBJ whole genome shotgun (WGS) entry which is preliminary data.</text>
</comment>
<reference evidence="1 2" key="1">
    <citation type="submission" date="2018-11" db="EMBL/GenBank/DDBJ databases">
        <title>Genomic Encyclopedia of Type Strains, Phase IV (KMG-IV): sequencing the most valuable type-strain genomes for metagenomic binning, comparative biology and taxonomic classification.</title>
        <authorList>
            <person name="Goeker M."/>
        </authorList>
    </citation>
    <scope>NUCLEOTIDE SEQUENCE [LARGE SCALE GENOMIC DNA]</scope>
    <source>
        <strain evidence="1 2">DSM 100316</strain>
    </source>
</reference>
<sequence>MYRLEDISPTLLGPGHFVAPNAALIGDVVLQRCVSIWFNCVVRADDERIEIGEGSNVQDGAVLHVDAGFPMVIGRGVTIGHKAMLHGCTVGDDTLVGINAVVLNGAKIGRGCLIGANTLIPEGMVVPDGSLVVGSPGKIKRQLSEEQRDGLKFNAMHYVQKAVRYNNGFQAAADE</sequence>
<dbReference type="AlphaFoldDB" id="A0A3N2DZF6"/>
<evidence type="ECO:0000313" key="1">
    <source>
        <dbReference type="EMBL" id="ROS05218.1"/>
    </source>
</evidence>